<dbReference type="Proteomes" id="UP000663862">
    <property type="component" value="Unassembled WGS sequence"/>
</dbReference>
<organism evidence="1 2">
    <name type="scientific">Rotaria socialis</name>
    <dbReference type="NCBI Taxonomy" id="392032"/>
    <lineage>
        <taxon>Eukaryota</taxon>
        <taxon>Metazoa</taxon>
        <taxon>Spiralia</taxon>
        <taxon>Gnathifera</taxon>
        <taxon>Rotifera</taxon>
        <taxon>Eurotatoria</taxon>
        <taxon>Bdelloidea</taxon>
        <taxon>Philodinida</taxon>
        <taxon>Philodinidae</taxon>
        <taxon>Rotaria</taxon>
    </lineage>
</organism>
<comment type="caution">
    <text evidence="1">The sequence shown here is derived from an EMBL/GenBank/DDBJ whole genome shotgun (WGS) entry which is preliminary data.</text>
</comment>
<reference evidence="1" key="1">
    <citation type="submission" date="2021-02" db="EMBL/GenBank/DDBJ databases">
        <authorList>
            <person name="Nowell W R."/>
        </authorList>
    </citation>
    <scope>NUCLEOTIDE SEQUENCE</scope>
</reference>
<dbReference type="EMBL" id="CAJOBQ010000017">
    <property type="protein sequence ID" value="CAF4213673.1"/>
    <property type="molecule type" value="Genomic_DNA"/>
</dbReference>
<evidence type="ECO:0000313" key="2">
    <source>
        <dbReference type="Proteomes" id="UP000663862"/>
    </source>
</evidence>
<dbReference type="AlphaFoldDB" id="A0A820CX00"/>
<evidence type="ECO:0000313" key="1">
    <source>
        <dbReference type="EMBL" id="CAF4213673.1"/>
    </source>
</evidence>
<protein>
    <submittedName>
        <fullName evidence="1">Uncharacterized protein</fullName>
    </submittedName>
</protein>
<accession>A0A820CX00</accession>
<gene>
    <name evidence="1" type="ORF">TSG867_LOCUS854</name>
</gene>
<sequence>MAPSEMVSANLPRSNNSIEGWHNAFAKRVSIAHPTTTKLTGKIRREQSKFEVDIAQIRQGQGPKPNHVDQNGLVYSLFIDVKRCQNGIFTAVNRPYLP</sequence>
<proteinExistence type="predicted"/>
<name>A0A820CX00_9BILA</name>